<comment type="caution">
    <text evidence="1">The sequence shown here is derived from an EMBL/GenBank/DDBJ whole genome shotgun (WGS) entry which is preliminary data.</text>
</comment>
<reference evidence="1 2" key="1">
    <citation type="journal article" date="2019" name="Commun. Biol.">
        <title>The bagworm genome reveals a unique fibroin gene that provides high tensile strength.</title>
        <authorList>
            <person name="Kono N."/>
            <person name="Nakamura H."/>
            <person name="Ohtoshi R."/>
            <person name="Tomita M."/>
            <person name="Numata K."/>
            <person name="Arakawa K."/>
        </authorList>
    </citation>
    <scope>NUCLEOTIDE SEQUENCE [LARGE SCALE GENOMIC DNA]</scope>
</reference>
<proteinExistence type="predicted"/>
<dbReference type="AlphaFoldDB" id="A0A4C1VTM9"/>
<accession>A0A4C1VTM9</accession>
<sequence length="168" mass="18553">MMDKETVIEIGANELASHQRTCDLSSPMDLQSQRSHQCLAGLLDRNRLSAGVGVSWSGSPELALTERNPTADAVAPRLYSARVSYLTRSRSLLKGEDESGTRHRLILEIDIEDVGFSSVVTRAELLVEARVFISRERAMSGVYRRMDAHRRPSALAMPIADNGELPAF</sequence>
<protein>
    <submittedName>
        <fullName evidence="1">Uncharacterized protein</fullName>
    </submittedName>
</protein>
<organism evidence="1 2">
    <name type="scientific">Eumeta variegata</name>
    <name type="common">Bagworm moth</name>
    <name type="synonym">Eumeta japonica</name>
    <dbReference type="NCBI Taxonomy" id="151549"/>
    <lineage>
        <taxon>Eukaryota</taxon>
        <taxon>Metazoa</taxon>
        <taxon>Ecdysozoa</taxon>
        <taxon>Arthropoda</taxon>
        <taxon>Hexapoda</taxon>
        <taxon>Insecta</taxon>
        <taxon>Pterygota</taxon>
        <taxon>Neoptera</taxon>
        <taxon>Endopterygota</taxon>
        <taxon>Lepidoptera</taxon>
        <taxon>Glossata</taxon>
        <taxon>Ditrysia</taxon>
        <taxon>Tineoidea</taxon>
        <taxon>Psychidae</taxon>
        <taxon>Oiketicinae</taxon>
        <taxon>Eumeta</taxon>
    </lineage>
</organism>
<dbReference type="EMBL" id="BGZK01000407">
    <property type="protein sequence ID" value="GBP41860.1"/>
    <property type="molecule type" value="Genomic_DNA"/>
</dbReference>
<dbReference type="Proteomes" id="UP000299102">
    <property type="component" value="Unassembled WGS sequence"/>
</dbReference>
<evidence type="ECO:0000313" key="1">
    <source>
        <dbReference type="EMBL" id="GBP41860.1"/>
    </source>
</evidence>
<name>A0A4C1VTM9_EUMVA</name>
<evidence type="ECO:0000313" key="2">
    <source>
        <dbReference type="Proteomes" id="UP000299102"/>
    </source>
</evidence>
<gene>
    <name evidence="1" type="ORF">EVAR_86830_1</name>
</gene>
<keyword evidence="2" id="KW-1185">Reference proteome</keyword>